<organism evidence="5 6">
    <name type="scientific">Pseudorhodobacter antarcticus</name>
    <dbReference type="NCBI Taxonomy" id="1077947"/>
    <lineage>
        <taxon>Bacteria</taxon>
        <taxon>Pseudomonadati</taxon>
        <taxon>Pseudomonadota</taxon>
        <taxon>Alphaproteobacteria</taxon>
        <taxon>Rhodobacterales</taxon>
        <taxon>Paracoccaceae</taxon>
        <taxon>Pseudorhodobacter</taxon>
    </lineage>
</organism>
<evidence type="ECO:0000256" key="3">
    <source>
        <dbReference type="PROSITE-ProRule" id="PRU01248"/>
    </source>
</evidence>
<keyword evidence="1" id="KW-0229">DNA integration</keyword>
<dbReference type="EMBL" id="FOCO01000007">
    <property type="protein sequence ID" value="SEN10709.1"/>
    <property type="molecule type" value="Genomic_DNA"/>
</dbReference>
<evidence type="ECO:0000256" key="2">
    <source>
        <dbReference type="ARBA" id="ARBA00023125"/>
    </source>
</evidence>
<dbReference type="AlphaFoldDB" id="A0A1H8DTX7"/>
<dbReference type="SUPFAM" id="SSF56349">
    <property type="entry name" value="DNA breaking-rejoining enzymes"/>
    <property type="match status" value="1"/>
</dbReference>
<dbReference type="PROSITE" id="PS51900">
    <property type="entry name" value="CB"/>
    <property type="match status" value="1"/>
</dbReference>
<sequence>MATRRGKELEAPGGLDAARRKTGSVGNVIDDYLKSTGGDIGRTKAQVLRKIREEVAISDIPCDELRPRDITDFARTLSKGRSPSTAQNYLSHLSAVLSIARTAWDYDMNRDVALDGITAARHLKLAGKSKSRTRRPSLDEIDRLLAHFIETHTRDKRSLPMHIVMTDPLFSSRRQEEITRLTWEDFHEADMTQLVRDMKHRG</sequence>
<gene>
    <name evidence="5" type="ORF">SAMN05216227_1007133</name>
</gene>
<dbReference type="InterPro" id="IPR044068">
    <property type="entry name" value="CB"/>
</dbReference>
<keyword evidence="2 3" id="KW-0238">DNA-binding</keyword>
<accession>A0A1H8DTX7</accession>
<evidence type="ECO:0000313" key="5">
    <source>
        <dbReference type="EMBL" id="SEN10709.1"/>
    </source>
</evidence>
<name>A0A1H8DTX7_9RHOB</name>
<dbReference type="InterPro" id="IPR011010">
    <property type="entry name" value="DNA_brk_join_enz"/>
</dbReference>
<keyword evidence="6" id="KW-1185">Reference proteome</keyword>
<proteinExistence type="predicted"/>
<reference evidence="5 6" key="1">
    <citation type="submission" date="2016-10" db="EMBL/GenBank/DDBJ databases">
        <authorList>
            <person name="de Groot N.N."/>
        </authorList>
    </citation>
    <scope>NUCLEOTIDE SEQUENCE [LARGE SCALE GENOMIC DNA]</scope>
    <source>
        <strain evidence="5 6">CGMCC 1.10836</strain>
    </source>
</reference>
<dbReference type="InterPro" id="IPR010998">
    <property type="entry name" value="Integrase_recombinase_N"/>
</dbReference>
<feature type="domain" description="Core-binding (CB)" evidence="4">
    <location>
        <begin position="23"/>
        <end position="101"/>
    </location>
</feature>
<dbReference type="GO" id="GO:0003677">
    <property type="term" value="F:DNA binding"/>
    <property type="evidence" value="ECO:0007669"/>
    <property type="project" value="UniProtKB-UniRule"/>
</dbReference>
<evidence type="ECO:0000313" key="6">
    <source>
        <dbReference type="Proteomes" id="UP000183002"/>
    </source>
</evidence>
<protein>
    <recommendedName>
        <fullName evidence="4">Core-binding (CB) domain-containing protein</fullName>
    </recommendedName>
</protein>
<dbReference type="GO" id="GO:0015074">
    <property type="term" value="P:DNA integration"/>
    <property type="evidence" value="ECO:0007669"/>
    <property type="project" value="UniProtKB-KW"/>
</dbReference>
<dbReference type="RefSeq" id="WP_197086039.1">
    <property type="nucleotide sequence ID" value="NZ_FOCO01000007.1"/>
</dbReference>
<evidence type="ECO:0000256" key="1">
    <source>
        <dbReference type="ARBA" id="ARBA00022908"/>
    </source>
</evidence>
<dbReference type="Proteomes" id="UP000183002">
    <property type="component" value="Unassembled WGS sequence"/>
</dbReference>
<dbReference type="Gene3D" id="1.10.150.130">
    <property type="match status" value="1"/>
</dbReference>
<evidence type="ECO:0000259" key="4">
    <source>
        <dbReference type="PROSITE" id="PS51900"/>
    </source>
</evidence>